<keyword evidence="2" id="KW-1185">Reference proteome</keyword>
<dbReference type="AlphaFoldDB" id="A0A0S3R046"/>
<reference evidence="1 2" key="1">
    <citation type="journal article" date="2015" name="Sci. Rep.">
        <title>The power of single molecule real-time sequencing technology in the de novo assembly of a eukaryotic genome.</title>
        <authorList>
            <person name="Sakai H."/>
            <person name="Naito K."/>
            <person name="Ogiso-Tanaka E."/>
            <person name="Takahashi Y."/>
            <person name="Iseki K."/>
            <person name="Muto C."/>
            <person name="Satou K."/>
            <person name="Teruya K."/>
            <person name="Shiroma A."/>
            <person name="Shimoji M."/>
            <person name="Hirano T."/>
            <person name="Itoh T."/>
            <person name="Kaga A."/>
            <person name="Tomooka N."/>
        </authorList>
    </citation>
    <scope>NUCLEOTIDE SEQUENCE [LARGE SCALE GENOMIC DNA]</scope>
    <source>
        <strain evidence="2">cv. Shumari</strain>
    </source>
</reference>
<gene>
    <name evidence="1" type="primary">Vigan.01G155300</name>
    <name evidence="1" type="ORF">VIGAN_01155300</name>
</gene>
<proteinExistence type="predicted"/>
<accession>A0A0S3R046</accession>
<protein>
    <submittedName>
        <fullName evidence="1">Uncharacterized protein</fullName>
    </submittedName>
</protein>
<organism evidence="1 2">
    <name type="scientific">Vigna angularis var. angularis</name>
    <dbReference type="NCBI Taxonomy" id="157739"/>
    <lineage>
        <taxon>Eukaryota</taxon>
        <taxon>Viridiplantae</taxon>
        <taxon>Streptophyta</taxon>
        <taxon>Embryophyta</taxon>
        <taxon>Tracheophyta</taxon>
        <taxon>Spermatophyta</taxon>
        <taxon>Magnoliopsida</taxon>
        <taxon>eudicotyledons</taxon>
        <taxon>Gunneridae</taxon>
        <taxon>Pentapetalae</taxon>
        <taxon>rosids</taxon>
        <taxon>fabids</taxon>
        <taxon>Fabales</taxon>
        <taxon>Fabaceae</taxon>
        <taxon>Papilionoideae</taxon>
        <taxon>50 kb inversion clade</taxon>
        <taxon>NPAAA clade</taxon>
        <taxon>indigoferoid/millettioid clade</taxon>
        <taxon>Phaseoleae</taxon>
        <taxon>Vigna</taxon>
    </lineage>
</organism>
<evidence type="ECO:0000313" key="1">
    <source>
        <dbReference type="EMBL" id="BAT73976.1"/>
    </source>
</evidence>
<dbReference type="EMBL" id="AP015034">
    <property type="protein sequence ID" value="BAT73976.1"/>
    <property type="molecule type" value="Genomic_DNA"/>
</dbReference>
<evidence type="ECO:0000313" key="2">
    <source>
        <dbReference type="Proteomes" id="UP000291084"/>
    </source>
</evidence>
<sequence>MLPLITGICGFGLLQLKKSVISLFFELLVQAIHFLSSTLNFFVHSPRNSSYLSGNLFCSSFYNRGMRSCEIIGSTRN</sequence>
<name>A0A0S3R046_PHAAN</name>
<dbReference type="Proteomes" id="UP000291084">
    <property type="component" value="Chromosome 1"/>
</dbReference>